<gene>
    <name evidence="2" type="ORF">Y919_01695</name>
</gene>
<dbReference type="PROSITE" id="PS51664">
    <property type="entry name" value="YCAO"/>
    <property type="match status" value="1"/>
</dbReference>
<dbReference type="Pfam" id="PF02624">
    <property type="entry name" value="YcaO"/>
    <property type="match status" value="1"/>
</dbReference>
<dbReference type="Gene3D" id="3.30.1330.230">
    <property type="match status" value="1"/>
</dbReference>
<dbReference type="InterPro" id="IPR027624">
    <property type="entry name" value="TOMM_cyclo_SagD"/>
</dbReference>
<dbReference type="Gene3D" id="3.30.160.660">
    <property type="match status" value="1"/>
</dbReference>
<dbReference type="AlphaFoldDB" id="A0A096CXE1"/>
<dbReference type="PANTHER" id="PTHR37809">
    <property type="entry name" value="RIBOSOMAL PROTEIN S12 METHYLTHIOTRANSFERASE ACCESSORY FACTOR YCAO"/>
    <property type="match status" value="1"/>
</dbReference>
<reference evidence="2 3" key="1">
    <citation type="submission" date="2013-12" db="EMBL/GenBank/DDBJ databases">
        <title>Draft genome sequence of Caloranaerobacter sp. H53214.</title>
        <authorList>
            <person name="Jiang L.J."/>
            <person name="Shao Z.Z."/>
            <person name="Long M.N."/>
        </authorList>
    </citation>
    <scope>NUCLEOTIDE SEQUENCE [LARGE SCALE GENOMIC DNA]</scope>
    <source>
        <strain evidence="2 3">H53214</strain>
    </source>
</reference>
<dbReference type="STRING" id="1156417.Y919_01695"/>
<dbReference type="Gene3D" id="3.30.40.250">
    <property type="match status" value="1"/>
</dbReference>
<dbReference type="RefSeq" id="WP_035161773.1">
    <property type="nucleotide sequence ID" value="NZ_AZTB01000004.1"/>
</dbReference>
<name>A0A096CXE1_9FIRM</name>
<dbReference type="NCBIfam" id="TIGR00702">
    <property type="entry name" value="YcaO-type kinase domain"/>
    <property type="match status" value="1"/>
</dbReference>
<protein>
    <recommendedName>
        <fullName evidence="1">YcaO domain-containing protein</fullName>
    </recommendedName>
</protein>
<evidence type="ECO:0000313" key="2">
    <source>
        <dbReference type="EMBL" id="KGG81244.1"/>
    </source>
</evidence>
<dbReference type="PANTHER" id="PTHR37809:SF1">
    <property type="entry name" value="RIBOSOMAL PROTEIN S12 METHYLTHIOTRANSFERASE ACCESSORY FACTOR YCAO"/>
    <property type="match status" value="1"/>
</dbReference>
<sequence>MRKQLKIKIISNENIYEALDTDGFEVILARNISIENYTKILKYGRKVISFYEDEDYAFIGPLLENERDDSCFVCFLNSLKRNESPIFKRLNRLTELKLQKSSENMTFFIEFIEDNIMNLKNRVYIIDKYNFGIEKKRIFKNVECTVCSRENSDIKELFSHFNEDYLFSNSYRSKHIEDIIYENEDIFSELVDKDTGIGYRIFRDVSSNIIPMYCVKSYIRNREFYSYGRNSDVIYSKYAAIFEMIERYSTIVPHFNGSIYGSYNELKIKFDNILNPKEFTMPDKSQFSEEGYSLKVYDDNKKYYWRKVYEINSKEMFWIPEQMIFFDNQIINEEERFIYETSNGSALGANLEEAILYALFEVVERDSFLVHWYNKMSPIRLNIDEIDNVEINNIIKYLEKKGYSIYLFDITLETQIPTIWALVVDEKDIGRVKAYNAAGSHINPEKALESALVEIVTSLSVYNEILSTPEKIREIQKLIDNPSAVTKMEYHVYFYSLKENFKYLEFVFKNNSEIKFKDAYYEWYEAKEKKHTLSDIIFKVSKNHPRIYIADTNSYITKELSMSSVKVIIPSMLTMTFGNQNRRLNYERILTAPIIAGKKRCPIDVKDINLIPHPFP</sequence>
<organism evidence="2 3">
    <name type="scientific">Caloranaerobacter azorensis H53214</name>
    <dbReference type="NCBI Taxonomy" id="1156417"/>
    <lineage>
        <taxon>Bacteria</taxon>
        <taxon>Bacillati</taxon>
        <taxon>Bacillota</taxon>
        <taxon>Tissierellia</taxon>
        <taxon>Tissierellales</taxon>
        <taxon>Thermohalobacteraceae</taxon>
        <taxon>Caloranaerobacter</taxon>
    </lineage>
</organism>
<dbReference type="InterPro" id="IPR003776">
    <property type="entry name" value="YcaO-like_dom"/>
</dbReference>
<dbReference type="Proteomes" id="UP000029622">
    <property type="component" value="Unassembled WGS sequence"/>
</dbReference>
<evidence type="ECO:0000259" key="1">
    <source>
        <dbReference type="PROSITE" id="PS51664"/>
    </source>
</evidence>
<dbReference type="NCBIfam" id="TIGR03604">
    <property type="entry name" value="TOMM_cyclo_SagD"/>
    <property type="match status" value="1"/>
</dbReference>
<accession>A0A096CXE1</accession>
<evidence type="ECO:0000313" key="3">
    <source>
        <dbReference type="Proteomes" id="UP000029622"/>
    </source>
</evidence>
<proteinExistence type="predicted"/>
<comment type="caution">
    <text evidence="2">The sequence shown here is derived from an EMBL/GenBank/DDBJ whole genome shotgun (WGS) entry which is preliminary data.</text>
</comment>
<dbReference type="EMBL" id="AZTB01000004">
    <property type="protein sequence ID" value="KGG81244.1"/>
    <property type="molecule type" value="Genomic_DNA"/>
</dbReference>
<feature type="domain" description="YcaO" evidence="1">
    <location>
        <begin position="228"/>
        <end position="616"/>
    </location>
</feature>